<dbReference type="RefSeq" id="WP_160142302.1">
    <property type="nucleotide sequence ID" value="NZ_UWPJ01000024.1"/>
</dbReference>
<evidence type="ECO:0000259" key="5">
    <source>
        <dbReference type="PROSITE" id="PS50931"/>
    </source>
</evidence>
<feature type="domain" description="HTH lysR-type" evidence="5">
    <location>
        <begin position="8"/>
        <end position="65"/>
    </location>
</feature>
<dbReference type="InterPro" id="IPR036390">
    <property type="entry name" value="WH_DNA-bd_sf"/>
</dbReference>
<dbReference type="AlphaFoldDB" id="A0A3P4B5V3"/>
<keyword evidence="7" id="KW-1185">Reference proteome</keyword>
<evidence type="ECO:0000256" key="2">
    <source>
        <dbReference type="ARBA" id="ARBA00023015"/>
    </source>
</evidence>
<proteinExistence type="inferred from homology"/>
<dbReference type="SUPFAM" id="SSF46785">
    <property type="entry name" value="Winged helix' DNA-binding domain"/>
    <property type="match status" value="1"/>
</dbReference>
<name>A0A3P4B5V3_9BURK</name>
<dbReference type="Pfam" id="PF00126">
    <property type="entry name" value="HTH_1"/>
    <property type="match status" value="1"/>
</dbReference>
<comment type="similarity">
    <text evidence="1">Belongs to the LysR transcriptional regulatory family.</text>
</comment>
<dbReference type="OrthoDB" id="9785745at2"/>
<protein>
    <submittedName>
        <fullName evidence="6">HTH-type transcriptional regulator GbpR</fullName>
    </submittedName>
</protein>
<evidence type="ECO:0000256" key="3">
    <source>
        <dbReference type="ARBA" id="ARBA00023125"/>
    </source>
</evidence>
<dbReference type="Proteomes" id="UP000277294">
    <property type="component" value="Unassembled WGS sequence"/>
</dbReference>
<dbReference type="Gene3D" id="1.10.10.10">
    <property type="entry name" value="Winged helix-like DNA-binding domain superfamily/Winged helix DNA-binding domain"/>
    <property type="match status" value="1"/>
</dbReference>
<organism evidence="6 7">
    <name type="scientific">Pigmentiphaga humi</name>
    <dbReference type="NCBI Taxonomy" id="2478468"/>
    <lineage>
        <taxon>Bacteria</taxon>
        <taxon>Pseudomonadati</taxon>
        <taxon>Pseudomonadota</taxon>
        <taxon>Betaproteobacteria</taxon>
        <taxon>Burkholderiales</taxon>
        <taxon>Alcaligenaceae</taxon>
        <taxon>Pigmentiphaga</taxon>
    </lineage>
</organism>
<dbReference type="PRINTS" id="PR00039">
    <property type="entry name" value="HTHLYSR"/>
</dbReference>
<keyword evidence="3" id="KW-0238">DNA-binding</keyword>
<dbReference type="PANTHER" id="PTHR30346">
    <property type="entry name" value="TRANSCRIPTIONAL DUAL REGULATOR HCAR-RELATED"/>
    <property type="match status" value="1"/>
</dbReference>
<dbReference type="PANTHER" id="PTHR30346:SF9">
    <property type="entry name" value="LYSR FAMILY TRANSCRIPTIONAL REGULATOR"/>
    <property type="match status" value="1"/>
</dbReference>
<dbReference type="GO" id="GO:0003700">
    <property type="term" value="F:DNA-binding transcription factor activity"/>
    <property type="evidence" value="ECO:0007669"/>
    <property type="project" value="InterPro"/>
</dbReference>
<dbReference type="InterPro" id="IPR036388">
    <property type="entry name" value="WH-like_DNA-bd_sf"/>
</dbReference>
<evidence type="ECO:0000256" key="4">
    <source>
        <dbReference type="ARBA" id="ARBA00023163"/>
    </source>
</evidence>
<sequence>MSDLLRRLTLRHLRLLVMLGDQGSVTRTAQSLHITQPAVSKAIRDLREILHDPLFDATPDGLAWTRAGKAALQRARAVLRNVEDLERETGSRGRSGPLAVGATRFAAAQVAAALPYALARQDVSVSLRHGTREQMHAELAAKSIDIAFGRCDAGFRLTDFEYHPIYRDSYAVICGASHPLAGAGHAELAALSAQTWVMPPPGTFAYHLVEQAFLAENLAPPPARIVSTLGPEDVRMVELHPVLALVPRSEARRLAALGGVRCLEGLALPTQQIGAILPRGGERHPACELAIGLLRDYTLTLRGEDGGAA</sequence>
<dbReference type="GO" id="GO:0032993">
    <property type="term" value="C:protein-DNA complex"/>
    <property type="evidence" value="ECO:0007669"/>
    <property type="project" value="TreeGrafter"/>
</dbReference>
<accession>A0A3P4B5V3</accession>
<evidence type="ECO:0000256" key="1">
    <source>
        <dbReference type="ARBA" id="ARBA00009437"/>
    </source>
</evidence>
<evidence type="ECO:0000313" key="7">
    <source>
        <dbReference type="Proteomes" id="UP000277294"/>
    </source>
</evidence>
<dbReference type="Pfam" id="PF03466">
    <property type="entry name" value="LysR_substrate"/>
    <property type="match status" value="1"/>
</dbReference>
<dbReference type="GO" id="GO:0003677">
    <property type="term" value="F:DNA binding"/>
    <property type="evidence" value="ECO:0007669"/>
    <property type="project" value="UniProtKB-KW"/>
</dbReference>
<reference evidence="6 7" key="1">
    <citation type="submission" date="2018-10" db="EMBL/GenBank/DDBJ databases">
        <authorList>
            <person name="Criscuolo A."/>
        </authorList>
    </citation>
    <scope>NUCLEOTIDE SEQUENCE [LARGE SCALE GENOMIC DNA]</scope>
    <source>
        <strain evidence="6">DnA1</strain>
    </source>
</reference>
<dbReference type="SUPFAM" id="SSF53850">
    <property type="entry name" value="Periplasmic binding protein-like II"/>
    <property type="match status" value="1"/>
</dbReference>
<gene>
    <name evidence="6" type="primary">gbpR_19</name>
    <name evidence="6" type="ORF">PIGHUM_03090</name>
</gene>
<keyword evidence="4" id="KW-0804">Transcription</keyword>
<keyword evidence="2" id="KW-0805">Transcription regulation</keyword>
<evidence type="ECO:0000313" key="6">
    <source>
        <dbReference type="EMBL" id="VCU71010.1"/>
    </source>
</evidence>
<dbReference type="InterPro" id="IPR005119">
    <property type="entry name" value="LysR_subst-bd"/>
</dbReference>
<dbReference type="InterPro" id="IPR000847">
    <property type="entry name" value="LysR_HTH_N"/>
</dbReference>
<dbReference type="Gene3D" id="3.40.190.290">
    <property type="match status" value="1"/>
</dbReference>
<dbReference type="EMBL" id="UWPJ01000024">
    <property type="protein sequence ID" value="VCU71010.1"/>
    <property type="molecule type" value="Genomic_DNA"/>
</dbReference>
<dbReference type="PROSITE" id="PS50931">
    <property type="entry name" value="HTH_LYSR"/>
    <property type="match status" value="1"/>
</dbReference>